<feature type="region of interest" description="Disordered" evidence="4">
    <location>
        <begin position="460"/>
        <end position="490"/>
    </location>
</feature>
<feature type="domain" description="CARD" evidence="6">
    <location>
        <begin position="16"/>
        <end position="108"/>
    </location>
</feature>
<dbReference type="SUPFAM" id="SSF52540">
    <property type="entry name" value="P-loop containing nucleoside triphosphate hydrolases"/>
    <property type="match status" value="1"/>
</dbReference>
<dbReference type="FunFam" id="2.30.42.10:FF:000254">
    <property type="entry name" value="Caspase recruitment domain family, member 14"/>
    <property type="match status" value="1"/>
</dbReference>
<sequence>MAGECVSEGRDLKEMGEEELWELINDNRHRISLGVRPYILIPYLRQARVLTEMDEDEIISCHNLTNRCMRTSYMLDLLRTQGRNGAVALLEGLMIHYPGLYTQVTGRKPSTEPSRFSGLIKYSELTEYLVRAVTGMQKELQEARNEAGKMSTRCASLESEISQIMEQDEKSRHLQAENERMRRHLCTLQREVTKLKDEKCDLYMRYTAAIEEKSAVNKRLHDLNLQVYQLQTEVQKAQLENESQMRRSLRSAPSAETPQLPGEVRSLCYELVKAEKLDPAHQDILAHDLAEAIDSQMELAEQLRCYREENELLLKEKQGLLDQKECLSLQVQQLTLDCNMHEQKDIVIQSQMRELQTERDQAYLSRDEAQTMIARTLAEKDILRCQLMELQEKVFSLQANRRPQEQRQSSEETDVSWDSSTSSCEEALFPNRRRLCRMDALNPMLLSTCNSESEDFAACSVRSRNAEPPSLDSFRKREEDLHEDSSFEQAETDSLLDDFVFLPSVASEDKQKPRLSSSSDPSLSGTSVPPFLMRSRPKAIRINGRVLSISFQGETLLSQLTVVGGNKTGVFVHKVTEGSPAHTVGISPGAQIVEVKYELNQKALRMVLEDSTLEEAMWALSQVTGLCHLSLRRREDDYAALLKQLQSNETSSGDSFYVRVNISLPTGPNGTLAVSCNDILHVTNTRHADSEDSWYASQVHPCQPLDLQSGTVPNYFRAQRLLIRAIEDMSFEAKSEKDGHLVAQNKQKAVRIVSTGRQGRNPLWVSVEDEKEMNTDTGGTCGRRSCVTLMPYTLVTPHYPPVCRPILLLPTVLGRMLNKKLASWQGFQLCDPEVLSPCEHAARLQRSDILEESEQGTKSCYTLQGVEKIMKKGIHCVLPLGLDCVRRLHRADIFPIIIFVGQSARSARKLRSKLQRHSQREEQLLACSRSEEPLLDKLPCLYRSVAPDSWCDQTSLLTNLRTIIWEEQKKIVWVEPDLW</sequence>
<dbReference type="Gene3D" id="2.30.30.40">
    <property type="entry name" value="SH3 Domains"/>
    <property type="match status" value="1"/>
</dbReference>
<reference evidence="7" key="1">
    <citation type="submission" date="2021-04" db="EMBL/GenBank/DDBJ databases">
        <authorList>
            <consortium name="Wellcome Sanger Institute Data Sharing"/>
        </authorList>
    </citation>
    <scope>NUCLEOTIDE SEQUENCE [LARGE SCALE GENOMIC DNA]</scope>
</reference>
<evidence type="ECO:0000256" key="1">
    <source>
        <dbReference type="ARBA" id="ARBA00022553"/>
    </source>
</evidence>
<organism evidence="7 8">
    <name type="scientific">Anabas testudineus</name>
    <name type="common">Climbing perch</name>
    <name type="synonym">Anthias testudineus</name>
    <dbReference type="NCBI Taxonomy" id="64144"/>
    <lineage>
        <taxon>Eukaryota</taxon>
        <taxon>Metazoa</taxon>
        <taxon>Chordata</taxon>
        <taxon>Craniata</taxon>
        <taxon>Vertebrata</taxon>
        <taxon>Euteleostomi</taxon>
        <taxon>Actinopterygii</taxon>
        <taxon>Neopterygii</taxon>
        <taxon>Teleostei</taxon>
        <taxon>Neoteleostei</taxon>
        <taxon>Acanthomorphata</taxon>
        <taxon>Anabantaria</taxon>
        <taxon>Anabantiformes</taxon>
        <taxon>Anabantoidei</taxon>
        <taxon>Anabantidae</taxon>
        <taxon>Anabas</taxon>
    </lineage>
</organism>
<evidence type="ECO:0000259" key="6">
    <source>
        <dbReference type="PROSITE" id="PS50209"/>
    </source>
</evidence>
<dbReference type="PANTHER" id="PTHR14559:SF1">
    <property type="entry name" value="CASPASE RECRUITMENT DOMAIN-CONTAINING PROTEIN 14"/>
    <property type="match status" value="1"/>
</dbReference>
<dbReference type="InterPro" id="IPR027417">
    <property type="entry name" value="P-loop_NTPase"/>
</dbReference>
<evidence type="ECO:0000259" key="5">
    <source>
        <dbReference type="PROSITE" id="PS50106"/>
    </source>
</evidence>
<dbReference type="InterPro" id="IPR001478">
    <property type="entry name" value="PDZ"/>
</dbReference>
<dbReference type="FunFam" id="3.40.50.300:FF:001294">
    <property type="entry name" value="Caspase recruitment domain family member 14"/>
    <property type="match status" value="1"/>
</dbReference>
<dbReference type="GO" id="GO:0005737">
    <property type="term" value="C:cytoplasm"/>
    <property type="evidence" value="ECO:0007669"/>
    <property type="project" value="TreeGrafter"/>
</dbReference>
<dbReference type="Ensembl" id="ENSATET00000034568.3">
    <property type="protein sequence ID" value="ENSATEP00000034072.1"/>
    <property type="gene ID" value="ENSATEG00000023414.3"/>
</dbReference>
<protein>
    <recommendedName>
        <fullName evidence="9">Caspase recruitment domain family, member 14</fullName>
    </recommendedName>
</protein>
<gene>
    <name evidence="7" type="primary">CARD14</name>
</gene>
<evidence type="ECO:0008006" key="9">
    <source>
        <dbReference type="Google" id="ProtNLM"/>
    </source>
</evidence>
<dbReference type="Gene3D" id="3.40.50.300">
    <property type="entry name" value="P-loop containing nucleotide triphosphate hydrolases"/>
    <property type="match status" value="1"/>
</dbReference>
<evidence type="ECO:0000313" key="8">
    <source>
        <dbReference type="Proteomes" id="UP000265040"/>
    </source>
</evidence>
<dbReference type="OrthoDB" id="8795751at2759"/>
<evidence type="ECO:0000256" key="2">
    <source>
        <dbReference type="ARBA" id="ARBA00023054"/>
    </source>
</evidence>
<feature type="region of interest" description="Disordered" evidence="4">
    <location>
        <begin position="510"/>
        <end position="530"/>
    </location>
</feature>
<feature type="coiled-coil region" evidence="3">
    <location>
        <begin position="289"/>
        <end position="323"/>
    </location>
</feature>
<dbReference type="InterPro" id="IPR011029">
    <property type="entry name" value="DEATH-like_dom_sf"/>
</dbReference>
<dbReference type="PANTHER" id="PTHR14559">
    <property type="entry name" value="CASPASE RECRUITMENT DOMAIN FAMILY"/>
    <property type="match status" value="1"/>
</dbReference>
<dbReference type="OMA" id="VVWTEQN"/>
<feature type="coiled-coil region" evidence="3">
    <location>
        <begin position="220"/>
        <end position="247"/>
    </location>
</feature>
<feature type="region of interest" description="Disordered" evidence="4">
    <location>
        <begin position="399"/>
        <end position="419"/>
    </location>
</feature>
<dbReference type="Proteomes" id="UP000265040">
    <property type="component" value="Chromosome 1"/>
</dbReference>
<dbReference type="AlphaFoldDB" id="A0A3Q1JGA4"/>
<dbReference type="InParanoid" id="A0A3Q1JGA4"/>
<dbReference type="GO" id="GO:0042981">
    <property type="term" value="P:regulation of apoptotic process"/>
    <property type="evidence" value="ECO:0007669"/>
    <property type="project" value="InterPro"/>
</dbReference>
<reference evidence="7" key="3">
    <citation type="submission" date="2025-09" db="UniProtKB">
        <authorList>
            <consortium name="Ensembl"/>
        </authorList>
    </citation>
    <scope>IDENTIFICATION</scope>
</reference>
<dbReference type="SUPFAM" id="SSF50156">
    <property type="entry name" value="PDZ domain-like"/>
    <property type="match status" value="1"/>
</dbReference>
<dbReference type="Pfam" id="PF00619">
    <property type="entry name" value="CARD"/>
    <property type="match status" value="1"/>
</dbReference>
<evidence type="ECO:0000313" key="7">
    <source>
        <dbReference type="Ensembl" id="ENSATEP00000034072.1"/>
    </source>
</evidence>
<proteinExistence type="predicted"/>
<dbReference type="GeneTree" id="ENSGT00940000160777"/>
<keyword evidence="1" id="KW-0597">Phosphoprotein</keyword>
<dbReference type="PROSITE" id="PS50209">
    <property type="entry name" value="CARD"/>
    <property type="match status" value="1"/>
</dbReference>
<dbReference type="STRING" id="64144.ENSATEP00000034072"/>
<feature type="compositionally biased region" description="Low complexity" evidence="4">
    <location>
        <begin position="516"/>
        <end position="527"/>
    </location>
</feature>
<accession>A0A3Q1JGA4</accession>
<dbReference type="InterPro" id="IPR001315">
    <property type="entry name" value="CARD"/>
</dbReference>
<evidence type="ECO:0000256" key="4">
    <source>
        <dbReference type="SAM" id="MobiDB-lite"/>
    </source>
</evidence>
<feature type="coiled-coil region" evidence="3">
    <location>
        <begin position="133"/>
        <end position="160"/>
    </location>
</feature>
<dbReference type="SUPFAM" id="SSF47986">
    <property type="entry name" value="DEATH domain"/>
    <property type="match status" value="1"/>
</dbReference>
<name>A0A3Q1JGA4_ANATE</name>
<dbReference type="FunFam" id="1.10.533.10:FF:000003">
    <property type="entry name" value="Caspase recruitment domain family, member 11"/>
    <property type="match status" value="1"/>
</dbReference>
<dbReference type="Gene3D" id="1.10.533.10">
    <property type="entry name" value="Death Domain, Fas"/>
    <property type="match status" value="1"/>
</dbReference>
<dbReference type="RefSeq" id="XP_026215802.1">
    <property type="nucleotide sequence ID" value="XM_026360017.1"/>
</dbReference>
<dbReference type="GO" id="GO:0050700">
    <property type="term" value="F:CARD domain binding"/>
    <property type="evidence" value="ECO:0007669"/>
    <property type="project" value="TreeGrafter"/>
</dbReference>
<dbReference type="Gene3D" id="2.30.42.10">
    <property type="match status" value="1"/>
</dbReference>
<dbReference type="PROSITE" id="PS50106">
    <property type="entry name" value="PDZ"/>
    <property type="match status" value="1"/>
</dbReference>
<keyword evidence="2 3" id="KW-0175">Coiled coil</keyword>
<dbReference type="InterPro" id="IPR036034">
    <property type="entry name" value="PDZ_sf"/>
</dbReference>
<reference evidence="7" key="2">
    <citation type="submission" date="2025-08" db="UniProtKB">
        <authorList>
            <consortium name="Ensembl"/>
        </authorList>
    </citation>
    <scope>IDENTIFICATION</scope>
</reference>
<feature type="domain" description="PDZ" evidence="5">
    <location>
        <begin position="560"/>
        <end position="635"/>
    </location>
</feature>
<dbReference type="CDD" id="cd06736">
    <property type="entry name" value="PDZ_CARD11_CARD14-like"/>
    <property type="match status" value="1"/>
</dbReference>
<feature type="compositionally biased region" description="Basic and acidic residues" evidence="4">
    <location>
        <begin position="473"/>
        <end position="485"/>
    </location>
</feature>
<keyword evidence="8" id="KW-1185">Reference proteome</keyword>
<evidence type="ECO:0000256" key="3">
    <source>
        <dbReference type="SAM" id="Coils"/>
    </source>
</evidence>
<dbReference type="GeneID" id="113162051"/>